<comment type="caution">
    <text evidence="10">The sequence shown here is derived from an EMBL/GenBank/DDBJ whole genome shotgun (WGS) entry which is preliminary data.</text>
</comment>
<feature type="domain" description="PAS" evidence="8">
    <location>
        <begin position="222"/>
        <end position="292"/>
    </location>
</feature>
<dbReference type="InterPro" id="IPR035965">
    <property type="entry name" value="PAS-like_dom_sf"/>
</dbReference>
<dbReference type="InterPro" id="IPR052162">
    <property type="entry name" value="Sensor_kinase/Photoreceptor"/>
</dbReference>
<keyword evidence="5" id="KW-0418">Kinase</keyword>
<keyword evidence="3" id="KW-0597">Phosphoprotein</keyword>
<keyword evidence="6" id="KW-0175">Coiled coil</keyword>
<dbReference type="InterPro" id="IPR013767">
    <property type="entry name" value="PAS_fold"/>
</dbReference>
<feature type="domain" description="PAC" evidence="9">
    <location>
        <begin position="168"/>
        <end position="221"/>
    </location>
</feature>
<keyword evidence="7" id="KW-0472">Membrane</keyword>
<feature type="transmembrane region" description="Helical" evidence="7">
    <location>
        <begin position="21"/>
        <end position="47"/>
    </location>
</feature>
<dbReference type="NCBIfam" id="TIGR00229">
    <property type="entry name" value="sensory_box"/>
    <property type="match status" value="3"/>
</dbReference>
<dbReference type="SMART" id="SM00091">
    <property type="entry name" value="PAS"/>
    <property type="match status" value="4"/>
</dbReference>
<dbReference type="EC" id="2.7.13.3" evidence="2"/>
<protein>
    <recommendedName>
        <fullName evidence="2">histidine kinase</fullName>
        <ecNumber evidence="2">2.7.13.3</ecNumber>
    </recommendedName>
</protein>
<dbReference type="InterPro" id="IPR000014">
    <property type="entry name" value="PAS"/>
</dbReference>
<dbReference type="InterPro" id="IPR000700">
    <property type="entry name" value="PAS-assoc_C"/>
</dbReference>
<name>A0ABU5MWX3_9BACT</name>
<dbReference type="SUPFAM" id="SSF55785">
    <property type="entry name" value="PYP-like sensor domain (PAS domain)"/>
    <property type="match status" value="4"/>
</dbReference>
<feature type="transmembrane region" description="Helical" evidence="7">
    <location>
        <begin position="53"/>
        <end position="76"/>
    </location>
</feature>
<keyword evidence="7" id="KW-1133">Transmembrane helix</keyword>
<dbReference type="RefSeq" id="WP_322608517.1">
    <property type="nucleotide sequence ID" value="NZ_JARVCO010000010.1"/>
</dbReference>
<sequence length="651" mass="74535">MRKHDRIRRFPKYRSDRFSTAWFVSLLYLLFGILWISSSDMIAVAVASSEEQLHIFSLIKGWLFIGLTTLLLWILLKIETGKNTAQQKKLEDTAARLKSAQAIAHLGSWELSGGEARLIWSDSVYELFGLIPGKYEPTVESSMAVVHPDDQEMVIEAFRASLESGSPYEVVHRIIRPDTGEIRYLHERCEHVLRADGTVLKSIGTVQDVTDRTVREQLLQERELRYRSLVEDSPVFLCNFSPDGTILFVNRAYCEYFRKEAEELVGAPFVRLVSEGYREKVLAGIRSLTAEQPLLTHEHPVPLPGGGQAWHRWTNRALYDEEGRLQSYQSFGVDITEEHSNITELNQSRKLLNDVFCAVPDLMWLKDENGVYLLCNPRFEELYGCSSEQITGQTDSDFVGVEQAEALRRYDRKAEEKGVATINEEFMTFASDGHEELLEVIRTPLYDDDGRLVGTLGVGRDITVRSKMKEELANSEERFRTIYENAPVLIDSFNENAELVLWNKACEETFGWSQEEVNAHDDALTLFYPDPEVRNEVLRTLTRGPDGRFREWSPVTRDGKTLYMLWANFTLPDGQVISIGHDITDLRKVEKELKQYQEQLEQRVQERTEELRRAVSLMAGRENRMAELKKEIRTLQDSVADAEGKSGGSPC</sequence>
<organism evidence="10 11">
    <name type="scientific">Pontiella agarivorans</name>
    <dbReference type="NCBI Taxonomy" id="3038953"/>
    <lineage>
        <taxon>Bacteria</taxon>
        <taxon>Pseudomonadati</taxon>
        <taxon>Kiritimatiellota</taxon>
        <taxon>Kiritimatiellia</taxon>
        <taxon>Kiritimatiellales</taxon>
        <taxon>Pontiellaceae</taxon>
        <taxon>Pontiella</taxon>
    </lineage>
</organism>
<dbReference type="Pfam" id="PF08448">
    <property type="entry name" value="PAS_4"/>
    <property type="match status" value="2"/>
</dbReference>
<dbReference type="PANTHER" id="PTHR43304">
    <property type="entry name" value="PHYTOCHROME-LIKE PROTEIN CPH1"/>
    <property type="match status" value="1"/>
</dbReference>
<keyword evidence="4" id="KW-0808">Transferase</keyword>
<keyword evidence="11" id="KW-1185">Reference proteome</keyword>
<dbReference type="Gene3D" id="3.30.450.20">
    <property type="entry name" value="PAS domain"/>
    <property type="match status" value="4"/>
</dbReference>
<feature type="domain" description="PAS" evidence="8">
    <location>
        <begin position="348"/>
        <end position="418"/>
    </location>
</feature>
<keyword evidence="7" id="KW-0812">Transmembrane</keyword>
<dbReference type="PROSITE" id="PS50112">
    <property type="entry name" value="PAS"/>
    <property type="match status" value="4"/>
</dbReference>
<dbReference type="InterPro" id="IPR013655">
    <property type="entry name" value="PAS_fold_3"/>
</dbReference>
<gene>
    <name evidence="10" type="ORF">P9H32_08760</name>
</gene>
<reference evidence="10 11" key="1">
    <citation type="journal article" date="2024" name="Appl. Environ. Microbiol.">
        <title>Pontiella agarivorans sp. nov., a novel marine anaerobic bacterium capable of degrading macroalgal polysaccharides and fixing nitrogen.</title>
        <authorList>
            <person name="Liu N."/>
            <person name="Kivenson V."/>
            <person name="Peng X."/>
            <person name="Cui Z."/>
            <person name="Lankiewicz T.S."/>
            <person name="Gosselin K.M."/>
            <person name="English C.J."/>
            <person name="Blair E.M."/>
            <person name="O'Malley M.A."/>
            <person name="Valentine D.L."/>
        </authorList>
    </citation>
    <scope>NUCLEOTIDE SEQUENCE [LARGE SCALE GENOMIC DNA]</scope>
    <source>
        <strain evidence="10 11">NLcol2</strain>
    </source>
</reference>
<dbReference type="Pfam" id="PF00989">
    <property type="entry name" value="PAS"/>
    <property type="match status" value="1"/>
</dbReference>
<evidence type="ECO:0000313" key="11">
    <source>
        <dbReference type="Proteomes" id="UP001290861"/>
    </source>
</evidence>
<evidence type="ECO:0000256" key="1">
    <source>
        <dbReference type="ARBA" id="ARBA00000085"/>
    </source>
</evidence>
<evidence type="ECO:0000256" key="2">
    <source>
        <dbReference type="ARBA" id="ARBA00012438"/>
    </source>
</evidence>
<feature type="domain" description="PAC" evidence="9">
    <location>
        <begin position="422"/>
        <end position="474"/>
    </location>
</feature>
<dbReference type="Proteomes" id="UP001290861">
    <property type="component" value="Unassembled WGS sequence"/>
</dbReference>
<evidence type="ECO:0000259" key="9">
    <source>
        <dbReference type="PROSITE" id="PS50113"/>
    </source>
</evidence>
<comment type="catalytic activity">
    <reaction evidence="1">
        <text>ATP + protein L-histidine = ADP + protein N-phospho-L-histidine.</text>
        <dbReference type="EC" id="2.7.13.3"/>
    </reaction>
</comment>
<evidence type="ECO:0000259" key="8">
    <source>
        <dbReference type="PROSITE" id="PS50112"/>
    </source>
</evidence>
<dbReference type="CDD" id="cd00130">
    <property type="entry name" value="PAS"/>
    <property type="match status" value="4"/>
</dbReference>
<dbReference type="PROSITE" id="PS50113">
    <property type="entry name" value="PAC"/>
    <property type="match status" value="2"/>
</dbReference>
<evidence type="ECO:0000256" key="6">
    <source>
        <dbReference type="SAM" id="Coils"/>
    </source>
</evidence>
<evidence type="ECO:0000256" key="7">
    <source>
        <dbReference type="SAM" id="Phobius"/>
    </source>
</evidence>
<dbReference type="PANTHER" id="PTHR43304:SF1">
    <property type="entry name" value="PAC DOMAIN-CONTAINING PROTEIN"/>
    <property type="match status" value="1"/>
</dbReference>
<proteinExistence type="predicted"/>
<feature type="coiled-coil region" evidence="6">
    <location>
        <begin position="583"/>
        <end position="645"/>
    </location>
</feature>
<dbReference type="EMBL" id="JARVCO010000010">
    <property type="protein sequence ID" value="MDZ8118719.1"/>
    <property type="molecule type" value="Genomic_DNA"/>
</dbReference>
<dbReference type="InterPro" id="IPR013656">
    <property type="entry name" value="PAS_4"/>
</dbReference>
<dbReference type="InterPro" id="IPR001610">
    <property type="entry name" value="PAC"/>
</dbReference>
<evidence type="ECO:0000256" key="5">
    <source>
        <dbReference type="ARBA" id="ARBA00022777"/>
    </source>
</evidence>
<dbReference type="SMART" id="SM00086">
    <property type="entry name" value="PAC"/>
    <property type="match status" value="3"/>
</dbReference>
<evidence type="ECO:0000313" key="10">
    <source>
        <dbReference type="EMBL" id="MDZ8118719.1"/>
    </source>
</evidence>
<feature type="domain" description="PAS" evidence="8">
    <location>
        <begin position="475"/>
        <end position="530"/>
    </location>
</feature>
<accession>A0ABU5MWX3</accession>
<evidence type="ECO:0000256" key="3">
    <source>
        <dbReference type="ARBA" id="ARBA00022553"/>
    </source>
</evidence>
<dbReference type="Pfam" id="PF08447">
    <property type="entry name" value="PAS_3"/>
    <property type="match status" value="1"/>
</dbReference>
<evidence type="ECO:0000256" key="4">
    <source>
        <dbReference type="ARBA" id="ARBA00022679"/>
    </source>
</evidence>
<feature type="domain" description="PAS" evidence="8">
    <location>
        <begin position="120"/>
        <end position="165"/>
    </location>
</feature>
<dbReference type="Gene3D" id="2.10.70.100">
    <property type="match status" value="1"/>
</dbReference>